<keyword evidence="2 3" id="KW-0326">Glycosidase</keyword>
<evidence type="ECO:0000256" key="1">
    <source>
        <dbReference type="ARBA" id="ARBA00022801"/>
    </source>
</evidence>
<dbReference type="AlphaFoldDB" id="A0A1Y2JG16"/>
<protein>
    <recommendedName>
        <fullName evidence="4">Glycoside hydrolase family 5 domain-containing protein</fullName>
    </recommendedName>
</protein>
<dbReference type="Pfam" id="PF00150">
    <property type="entry name" value="Cellulase"/>
    <property type="match status" value="1"/>
</dbReference>
<dbReference type="EMBL" id="NAFL01000279">
    <property type="protein sequence ID" value="OSJ25679.1"/>
    <property type="molecule type" value="Genomic_DNA"/>
</dbReference>
<feature type="domain" description="Glycoside hydrolase family 5" evidence="4">
    <location>
        <begin position="80"/>
        <end position="275"/>
    </location>
</feature>
<gene>
    <name evidence="5" type="ORF">BSZ19_37660</name>
</gene>
<dbReference type="Gene3D" id="3.20.20.80">
    <property type="entry name" value="Glycosidases"/>
    <property type="match status" value="1"/>
</dbReference>
<comment type="caution">
    <text evidence="5">The sequence shown here is derived from an EMBL/GenBank/DDBJ whole genome shotgun (WGS) entry which is preliminary data.</text>
</comment>
<accession>A0A1Y2JG16</accession>
<dbReference type="SUPFAM" id="SSF51445">
    <property type="entry name" value="(Trans)glycosidases"/>
    <property type="match status" value="1"/>
</dbReference>
<organism evidence="5 6">
    <name type="scientific">Bradyrhizobium japonicum</name>
    <dbReference type="NCBI Taxonomy" id="375"/>
    <lineage>
        <taxon>Bacteria</taxon>
        <taxon>Pseudomonadati</taxon>
        <taxon>Pseudomonadota</taxon>
        <taxon>Alphaproteobacteria</taxon>
        <taxon>Hyphomicrobiales</taxon>
        <taxon>Nitrobacteraceae</taxon>
        <taxon>Bradyrhizobium</taxon>
    </lineage>
</organism>
<sequence>MAMATALAICCSGLPSHASMQKPQLSDGPAFSDNHKTLVCLNTFQPFGYGLSIGPPGSAVYDEDPFRNGGSDQAVMPKSRLALINSSGFDCLRMVIDVGALMSARSETLLDALVAQIMIGISRRVDSGLRVLVDIHPFPRGAHPVSGFADVDLLDGETGEKFQRLIHVVSKLAISIGARFPPALVAIELFNEPPSPTSFNDQRPWNEQIEFYWKQIRLILPTHTLIVAGTGFAELDGSVSGDSSAGVVNLRPDRFDANTGYAIHPYESATFTHQGYAGFFSHVGGLEFPAAMDRDGKLAAENIFRRNVAADPNLTHSAKSQLIYDFLYRTVHSYSFEKYRTTFGNAELLLKRMNVVNTWADLHHLSRKQIMNTEFGVNRDQAGCVGKAPSKSAFNFVRAIRDNSFASGIGLITIHQMQGDCFAISSAAPPFAFEADMLEALRLPGR</sequence>
<comment type="similarity">
    <text evidence="3">Belongs to the glycosyl hydrolase 5 (cellulase A) family.</text>
</comment>
<dbReference type="GO" id="GO:0004553">
    <property type="term" value="F:hydrolase activity, hydrolyzing O-glycosyl compounds"/>
    <property type="evidence" value="ECO:0007669"/>
    <property type="project" value="InterPro"/>
</dbReference>
<reference evidence="5 6" key="1">
    <citation type="submission" date="2017-03" db="EMBL/GenBank/DDBJ databases">
        <title>Whole genome sequences of fourteen strains of Bradyrhizobium canariense and one strain of Bradyrhizobium japonicum isolated from Lupinus (Papilionoideae: Genisteae) species in Algeria.</title>
        <authorList>
            <person name="Crovadore J."/>
            <person name="Chekireb D."/>
            <person name="Brachmann A."/>
            <person name="Chablais R."/>
            <person name="Cochard B."/>
            <person name="Lefort F."/>
        </authorList>
    </citation>
    <scope>NUCLEOTIDE SEQUENCE [LARGE SCALE GENOMIC DNA]</scope>
    <source>
        <strain evidence="5 6">UBMA197</strain>
    </source>
</reference>
<keyword evidence="1 3" id="KW-0378">Hydrolase</keyword>
<evidence type="ECO:0000256" key="3">
    <source>
        <dbReference type="RuleBase" id="RU361153"/>
    </source>
</evidence>
<proteinExistence type="inferred from homology"/>
<evidence type="ECO:0000313" key="6">
    <source>
        <dbReference type="Proteomes" id="UP000193335"/>
    </source>
</evidence>
<dbReference type="InterPro" id="IPR001547">
    <property type="entry name" value="Glyco_hydro_5"/>
</dbReference>
<evidence type="ECO:0000313" key="5">
    <source>
        <dbReference type="EMBL" id="OSJ25679.1"/>
    </source>
</evidence>
<dbReference type="Proteomes" id="UP000193335">
    <property type="component" value="Unassembled WGS sequence"/>
</dbReference>
<evidence type="ECO:0000256" key="2">
    <source>
        <dbReference type="ARBA" id="ARBA00023295"/>
    </source>
</evidence>
<name>A0A1Y2JG16_BRAJP</name>
<dbReference type="GO" id="GO:0000272">
    <property type="term" value="P:polysaccharide catabolic process"/>
    <property type="evidence" value="ECO:0007669"/>
    <property type="project" value="InterPro"/>
</dbReference>
<evidence type="ECO:0000259" key="4">
    <source>
        <dbReference type="Pfam" id="PF00150"/>
    </source>
</evidence>
<dbReference type="InterPro" id="IPR017853">
    <property type="entry name" value="GH"/>
</dbReference>